<feature type="compositionally biased region" description="Basic and acidic residues" evidence="1">
    <location>
        <begin position="294"/>
        <end position="314"/>
    </location>
</feature>
<dbReference type="SUPFAM" id="SSF52047">
    <property type="entry name" value="RNI-like"/>
    <property type="match status" value="1"/>
</dbReference>
<dbReference type="AlphaFoldDB" id="A0A9W9A394"/>
<name>A0A9W9A394_9AGAR</name>
<evidence type="ECO:0000313" key="3">
    <source>
        <dbReference type="Proteomes" id="UP001150266"/>
    </source>
</evidence>
<dbReference type="Gene3D" id="3.80.10.10">
    <property type="entry name" value="Ribonuclease Inhibitor"/>
    <property type="match status" value="1"/>
</dbReference>
<protein>
    <recommendedName>
        <fullName evidence="4">RNI-like protein</fullName>
    </recommendedName>
</protein>
<accession>A0A9W9A394</accession>
<reference evidence="2" key="1">
    <citation type="submission" date="2022-08" db="EMBL/GenBank/DDBJ databases">
        <title>A Global Phylogenomic Analysis of the Shiitake Genus Lentinula.</title>
        <authorList>
            <consortium name="DOE Joint Genome Institute"/>
            <person name="Sierra-Patev S."/>
            <person name="Min B."/>
            <person name="Naranjo-Ortiz M."/>
            <person name="Looney B."/>
            <person name="Konkel Z."/>
            <person name="Slot J.C."/>
            <person name="Sakamoto Y."/>
            <person name="Steenwyk J.L."/>
            <person name="Rokas A."/>
            <person name="Carro J."/>
            <person name="Camarero S."/>
            <person name="Ferreira P."/>
            <person name="Molpeceres G."/>
            <person name="Ruiz-Duenas F.J."/>
            <person name="Serrano A."/>
            <person name="Henrissat B."/>
            <person name="Drula E."/>
            <person name="Hughes K.W."/>
            <person name="Mata J.L."/>
            <person name="Ishikawa N.K."/>
            <person name="Vargas-Isla R."/>
            <person name="Ushijima S."/>
            <person name="Smith C.A."/>
            <person name="Ahrendt S."/>
            <person name="Andreopoulos W."/>
            <person name="He G."/>
            <person name="Labutti K."/>
            <person name="Lipzen A."/>
            <person name="Ng V."/>
            <person name="Riley R."/>
            <person name="Sandor L."/>
            <person name="Barry K."/>
            <person name="Martinez A.T."/>
            <person name="Xiao Y."/>
            <person name="Gibbons J.G."/>
            <person name="Terashima K."/>
            <person name="Grigoriev I.V."/>
            <person name="Hibbett D.S."/>
        </authorList>
    </citation>
    <scope>NUCLEOTIDE SEQUENCE</scope>
    <source>
        <strain evidence="2">JLM2183</strain>
    </source>
</reference>
<comment type="caution">
    <text evidence="2">The sequence shown here is derived from an EMBL/GenBank/DDBJ whole genome shotgun (WGS) entry which is preliminary data.</text>
</comment>
<dbReference type="Proteomes" id="UP001150266">
    <property type="component" value="Unassembled WGS sequence"/>
</dbReference>
<dbReference type="OrthoDB" id="120976at2759"/>
<feature type="region of interest" description="Disordered" evidence="1">
    <location>
        <begin position="276"/>
        <end position="314"/>
    </location>
</feature>
<evidence type="ECO:0000256" key="1">
    <source>
        <dbReference type="SAM" id="MobiDB-lite"/>
    </source>
</evidence>
<evidence type="ECO:0000313" key="2">
    <source>
        <dbReference type="EMBL" id="KAJ4473159.1"/>
    </source>
</evidence>
<sequence>MPLQPIVDSENPLYCPAESASKFLKSIAASAGIRKKTEKSTKIQGEKKGMKITVSSFSKMLAQVAVVMQKEDQKIKENSLFSNQTSISDCHDYGTPARRPIRKTRKDRAAQSLLEAKLATPLHKRDPSPNLRSISISLPKIPTDEVLPASPTSTISLPFTDLSTETCIMKSTSPITPLVPPGLIKPEPQQERNIDKVQSNPTDSVQENNEHAPMPEKMKKKRSLEEAFPDLFKKQATFTRSFTTDPEMKAAIDEEYKNSSPSRSFDLEPEDLKGIERGRKLNHRVGNSPNSQGLEDKAGTVDSKTEDDGSDPADMRRRLHELEESVYGPRIGTETPRGYQILVQRLDGMMPGIRLGNRLAKLGKDEIVLKLIKGLLNERIINVFRTSEVTRLDLGPSLSEEGGLNLGGRAVWNVFTRPHSFLFLAELSFNNTPVLDMDLVKLVGLPRLAVLALKNTGIGDEGVFHLTALKLTLTHLDLSQNPCISDDAIPALNLCITSKLCFLGLVGTSVEMPGLRRMAKLIQTEESIVDVEIPEACETYIDNIPNIYLLHPQPPLITSPALCSRLSAAALQRNLEAHAEVANNHHATGGAKGAPVKVYTSGTKEEICERLRNLLVKREVDLVVWGMIYGYGETDGGSWTGKDDLVNYFDARAAARQAHKRFK</sequence>
<evidence type="ECO:0008006" key="4">
    <source>
        <dbReference type="Google" id="ProtNLM"/>
    </source>
</evidence>
<feature type="compositionally biased region" description="Polar residues" evidence="1">
    <location>
        <begin position="196"/>
        <end position="207"/>
    </location>
</feature>
<proteinExistence type="predicted"/>
<dbReference type="EMBL" id="JAOTPV010000018">
    <property type="protein sequence ID" value="KAJ4473159.1"/>
    <property type="molecule type" value="Genomic_DNA"/>
</dbReference>
<dbReference type="InterPro" id="IPR032675">
    <property type="entry name" value="LRR_dom_sf"/>
</dbReference>
<feature type="compositionally biased region" description="Basic and acidic residues" evidence="1">
    <location>
        <begin position="208"/>
        <end position="217"/>
    </location>
</feature>
<keyword evidence="3" id="KW-1185">Reference proteome</keyword>
<feature type="region of interest" description="Disordered" evidence="1">
    <location>
        <begin position="193"/>
        <end position="223"/>
    </location>
</feature>
<organism evidence="2 3">
    <name type="scientific">Lentinula aciculospora</name>
    <dbReference type="NCBI Taxonomy" id="153920"/>
    <lineage>
        <taxon>Eukaryota</taxon>
        <taxon>Fungi</taxon>
        <taxon>Dikarya</taxon>
        <taxon>Basidiomycota</taxon>
        <taxon>Agaricomycotina</taxon>
        <taxon>Agaricomycetes</taxon>
        <taxon>Agaricomycetidae</taxon>
        <taxon>Agaricales</taxon>
        <taxon>Marasmiineae</taxon>
        <taxon>Omphalotaceae</taxon>
        <taxon>Lentinula</taxon>
    </lineage>
</organism>
<gene>
    <name evidence="2" type="ORF">J3R30DRAFT_3406915</name>
</gene>